<sequence length="79" mass="8737">MKLLMFEITNINLDHIKINSSDHGSSISFGSTVMIGKRVNAKKNQAFGQNIADSIIQITPVGITIDEDLEDTFSSKYSF</sequence>
<dbReference type="RefSeq" id="WP_280618430.1">
    <property type="nucleotide sequence ID" value="NZ_JAROYP010000018.1"/>
</dbReference>
<comment type="caution">
    <text evidence="1">The sequence shown here is derived from an EMBL/GenBank/DDBJ whole genome shotgun (WGS) entry which is preliminary data.</text>
</comment>
<name>A0AAW6SZK2_9BACI</name>
<dbReference type="Proteomes" id="UP001159179">
    <property type="component" value="Unassembled WGS sequence"/>
</dbReference>
<proteinExistence type="predicted"/>
<gene>
    <name evidence="1" type="ORF">P5X88_22725</name>
</gene>
<protein>
    <submittedName>
        <fullName evidence="1">Uncharacterized protein</fullName>
    </submittedName>
</protein>
<organism evidence="1 2">
    <name type="scientific">Heyndrickxia oleronia</name>
    <dbReference type="NCBI Taxonomy" id="38875"/>
    <lineage>
        <taxon>Bacteria</taxon>
        <taxon>Bacillati</taxon>
        <taxon>Bacillota</taxon>
        <taxon>Bacilli</taxon>
        <taxon>Bacillales</taxon>
        <taxon>Bacillaceae</taxon>
        <taxon>Heyndrickxia</taxon>
    </lineage>
</organism>
<evidence type="ECO:0000313" key="2">
    <source>
        <dbReference type="Proteomes" id="UP001159179"/>
    </source>
</evidence>
<evidence type="ECO:0000313" key="1">
    <source>
        <dbReference type="EMBL" id="MDH5163758.1"/>
    </source>
</evidence>
<accession>A0AAW6SZK2</accession>
<dbReference type="EMBL" id="JAROYP010000018">
    <property type="protein sequence ID" value="MDH5163758.1"/>
    <property type="molecule type" value="Genomic_DNA"/>
</dbReference>
<dbReference type="AlphaFoldDB" id="A0AAW6SZK2"/>
<reference evidence="1" key="1">
    <citation type="submission" date="2023-03" db="EMBL/GenBank/DDBJ databases">
        <title>Bacterial isolates from washroom surfaces on a university campus.</title>
        <authorList>
            <person name="Holman D.B."/>
            <person name="Gzyl K.E."/>
            <person name="Taheri A.E."/>
        </authorList>
    </citation>
    <scope>NUCLEOTIDE SEQUENCE</scope>
    <source>
        <strain evidence="1">RD03</strain>
    </source>
</reference>